<organism evidence="1 2">
    <name type="scientific">Clostridium felsineum</name>
    <dbReference type="NCBI Taxonomy" id="36839"/>
    <lineage>
        <taxon>Bacteria</taxon>
        <taxon>Bacillati</taxon>
        <taxon>Bacillota</taxon>
        <taxon>Clostridia</taxon>
        <taxon>Eubacteriales</taxon>
        <taxon>Clostridiaceae</taxon>
        <taxon>Clostridium</taxon>
    </lineage>
</organism>
<reference evidence="1 2" key="1">
    <citation type="submission" date="2022-04" db="EMBL/GenBank/DDBJ databases">
        <title>Genome sequence of C. roseum typestrain.</title>
        <authorList>
            <person name="Poehlein A."/>
            <person name="Schoch T."/>
            <person name="Duerre P."/>
            <person name="Daniel R."/>
        </authorList>
    </citation>
    <scope>NUCLEOTIDE SEQUENCE [LARGE SCALE GENOMIC DNA]</scope>
    <source>
        <strain evidence="1 2">DSM 7320</strain>
    </source>
</reference>
<dbReference type="KEGG" id="crw:CROST_001360"/>
<accession>A0A1S8MAF5</accession>
<sequence>MFFIYKRKGRLVVFSFIISAIIILINYEKLPTGNQYFSPVILFIAAILNFLFTALFVRNEVELTEDEFQMILKQQKERFPNWSFSNVTVKLMRISWSRYSSLLFIRNKNWTYIFLVLAVISFAWFSSF</sequence>
<keyword evidence="2" id="KW-1185">Reference proteome</keyword>
<name>A0A1S8MAF5_9CLOT</name>
<proteinExistence type="predicted"/>
<dbReference type="AlphaFoldDB" id="A0A1S8MAF5"/>
<dbReference type="Proteomes" id="UP000190951">
    <property type="component" value="Chromosome"/>
</dbReference>
<evidence type="ECO:0000313" key="1">
    <source>
        <dbReference type="EMBL" id="URZ09465.1"/>
    </source>
</evidence>
<dbReference type="RefSeq" id="WP_077833576.1">
    <property type="nucleotide sequence ID" value="NZ_CP096983.1"/>
</dbReference>
<protein>
    <submittedName>
        <fullName evidence="1">Uncharacterized protein</fullName>
    </submittedName>
</protein>
<dbReference type="EMBL" id="CP096983">
    <property type="protein sequence ID" value="URZ09465.1"/>
    <property type="molecule type" value="Genomic_DNA"/>
</dbReference>
<evidence type="ECO:0000313" key="2">
    <source>
        <dbReference type="Proteomes" id="UP000190951"/>
    </source>
</evidence>
<gene>
    <name evidence="1" type="ORF">CROST_001360</name>
</gene>